<dbReference type="AlphaFoldDB" id="A0A8H6XB31"/>
<dbReference type="EMBL" id="JACAZH010000035">
    <property type="protein sequence ID" value="KAF7337291.1"/>
    <property type="molecule type" value="Genomic_DNA"/>
</dbReference>
<comment type="caution">
    <text evidence="2">The sequence shown here is derived from an EMBL/GenBank/DDBJ whole genome shotgun (WGS) entry which is preliminary data.</text>
</comment>
<feature type="compositionally biased region" description="Polar residues" evidence="1">
    <location>
        <begin position="31"/>
        <end position="40"/>
    </location>
</feature>
<gene>
    <name evidence="2" type="ORF">MSAN_02281700</name>
</gene>
<reference evidence="2" key="1">
    <citation type="submission" date="2020-05" db="EMBL/GenBank/DDBJ databases">
        <title>Mycena genomes resolve the evolution of fungal bioluminescence.</title>
        <authorList>
            <person name="Tsai I.J."/>
        </authorList>
    </citation>
    <scope>NUCLEOTIDE SEQUENCE</scope>
    <source>
        <strain evidence="2">160909Yilan</strain>
    </source>
</reference>
<evidence type="ECO:0000313" key="3">
    <source>
        <dbReference type="Proteomes" id="UP000623467"/>
    </source>
</evidence>
<evidence type="ECO:0000313" key="2">
    <source>
        <dbReference type="EMBL" id="KAF7337291.1"/>
    </source>
</evidence>
<dbReference type="Proteomes" id="UP000623467">
    <property type="component" value="Unassembled WGS sequence"/>
</dbReference>
<keyword evidence="3" id="KW-1185">Reference proteome</keyword>
<name>A0A8H6XB31_9AGAR</name>
<organism evidence="2 3">
    <name type="scientific">Mycena sanguinolenta</name>
    <dbReference type="NCBI Taxonomy" id="230812"/>
    <lineage>
        <taxon>Eukaryota</taxon>
        <taxon>Fungi</taxon>
        <taxon>Dikarya</taxon>
        <taxon>Basidiomycota</taxon>
        <taxon>Agaricomycotina</taxon>
        <taxon>Agaricomycetes</taxon>
        <taxon>Agaricomycetidae</taxon>
        <taxon>Agaricales</taxon>
        <taxon>Marasmiineae</taxon>
        <taxon>Mycenaceae</taxon>
        <taxon>Mycena</taxon>
    </lineage>
</organism>
<feature type="compositionally biased region" description="Low complexity" evidence="1">
    <location>
        <begin position="41"/>
        <end position="52"/>
    </location>
</feature>
<accession>A0A8H6XB31</accession>
<protein>
    <submittedName>
        <fullName evidence="2">Uncharacterized protein</fullName>
    </submittedName>
</protein>
<evidence type="ECO:0000256" key="1">
    <source>
        <dbReference type="SAM" id="MobiDB-lite"/>
    </source>
</evidence>
<sequence>MAKFQPPATQPPPIVGVRAQHVPRARRVSQHSEQQSRTEYATTAAGLSTSASREWSTSPSPAAHQRPPPLRFPSPRSRAHAAPSRLVASYRAARTILGNLIGQLTSADPDNTMVFLESVQFVLSRKGRQMRTRRESD</sequence>
<feature type="region of interest" description="Disordered" evidence="1">
    <location>
        <begin position="1"/>
        <end position="83"/>
    </location>
</feature>
<proteinExistence type="predicted"/>